<sequence>MKKLVALFSILATLMIVVSSCETKDPIVEKGTLQSATYNPATKSFTLTYSSGQTETVNAVVDDKTDPPTATATLKDGTVIYAGDATVAGAATIAKEINIVNQFVYDGMSLYYFWADEVKNKKPTVADVNPENYFYKILNSTDTQHGWSWITDDVNALLADFFRQIIIVWIQYWFYNY</sequence>
<name>A0A644YZN5_9ZZZZ</name>
<dbReference type="PROSITE" id="PS51257">
    <property type="entry name" value="PROKAR_LIPOPROTEIN"/>
    <property type="match status" value="1"/>
</dbReference>
<proteinExistence type="predicted"/>
<gene>
    <name evidence="2" type="ORF">SDC9_80327</name>
</gene>
<dbReference type="InterPro" id="IPR041613">
    <property type="entry name" value="Pept_S41_N"/>
</dbReference>
<dbReference type="Pfam" id="PF18294">
    <property type="entry name" value="Pept_S41_N"/>
    <property type="match status" value="1"/>
</dbReference>
<evidence type="ECO:0000259" key="1">
    <source>
        <dbReference type="Pfam" id="PF18294"/>
    </source>
</evidence>
<dbReference type="AlphaFoldDB" id="A0A644YZN5"/>
<organism evidence="2">
    <name type="scientific">bioreactor metagenome</name>
    <dbReference type="NCBI Taxonomy" id="1076179"/>
    <lineage>
        <taxon>unclassified sequences</taxon>
        <taxon>metagenomes</taxon>
        <taxon>ecological metagenomes</taxon>
    </lineage>
</organism>
<evidence type="ECO:0000313" key="2">
    <source>
        <dbReference type="EMBL" id="MPM33749.1"/>
    </source>
</evidence>
<feature type="domain" description="Peptidase S41 N-terminal" evidence="1">
    <location>
        <begin position="100"/>
        <end position="149"/>
    </location>
</feature>
<protein>
    <recommendedName>
        <fullName evidence="1">Peptidase S41 N-terminal domain-containing protein</fullName>
    </recommendedName>
</protein>
<reference evidence="2" key="1">
    <citation type="submission" date="2019-08" db="EMBL/GenBank/DDBJ databases">
        <authorList>
            <person name="Kucharzyk K."/>
            <person name="Murdoch R.W."/>
            <person name="Higgins S."/>
            <person name="Loffler F."/>
        </authorList>
    </citation>
    <scope>NUCLEOTIDE SEQUENCE</scope>
</reference>
<comment type="caution">
    <text evidence="2">The sequence shown here is derived from an EMBL/GenBank/DDBJ whole genome shotgun (WGS) entry which is preliminary data.</text>
</comment>
<accession>A0A644YZN5</accession>
<dbReference type="EMBL" id="VSSQ01006751">
    <property type="protein sequence ID" value="MPM33749.1"/>
    <property type="molecule type" value="Genomic_DNA"/>
</dbReference>